<dbReference type="SMART" id="SM01381">
    <property type="entry name" value="7TM_GPCR_Srsx"/>
    <property type="match status" value="1"/>
</dbReference>
<dbReference type="Pfam" id="PF00001">
    <property type="entry name" value="7tm_1"/>
    <property type="match status" value="1"/>
</dbReference>
<dbReference type="STRING" id="299467.A0A443SWK3"/>
<feature type="transmembrane region" description="Helical" evidence="12">
    <location>
        <begin position="163"/>
        <end position="184"/>
    </location>
</feature>
<dbReference type="VEuPathDB" id="VectorBase:LDEU000155"/>
<keyword evidence="3" id="KW-1003">Cell membrane</keyword>
<evidence type="ECO:0000313" key="14">
    <source>
        <dbReference type="EMBL" id="RWS31886.1"/>
    </source>
</evidence>
<evidence type="ECO:0000256" key="6">
    <source>
        <dbReference type="ARBA" id="ARBA00023040"/>
    </source>
</evidence>
<dbReference type="PANTHER" id="PTHR24248">
    <property type="entry name" value="ADRENERGIC RECEPTOR-RELATED G-PROTEIN COUPLED RECEPTOR"/>
    <property type="match status" value="1"/>
</dbReference>
<evidence type="ECO:0000256" key="2">
    <source>
        <dbReference type="ARBA" id="ARBA00010663"/>
    </source>
</evidence>
<evidence type="ECO:0000256" key="3">
    <source>
        <dbReference type="ARBA" id="ARBA00022475"/>
    </source>
</evidence>
<dbReference type="OrthoDB" id="10071887at2759"/>
<evidence type="ECO:0000256" key="7">
    <source>
        <dbReference type="ARBA" id="ARBA00023136"/>
    </source>
</evidence>
<dbReference type="GO" id="GO:0005886">
    <property type="term" value="C:plasma membrane"/>
    <property type="evidence" value="ECO:0007669"/>
    <property type="project" value="UniProtKB-SubCell"/>
</dbReference>
<reference evidence="14 15" key="1">
    <citation type="journal article" date="2018" name="Gigascience">
        <title>Genomes of trombidid mites reveal novel predicted allergens and laterally-transferred genes associated with secondary metabolism.</title>
        <authorList>
            <person name="Dong X."/>
            <person name="Chaisiri K."/>
            <person name="Xia D."/>
            <person name="Armstrong S.D."/>
            <person name="Fang Y."/>
            <person name="Donnelly M.J."/>
            <person name="Kadowaki T."/>
            <person name="McGarry J.W."/>
            <person name="Darby A.C."/>
            <person name="Makepeace B.L."/>
        </authorList>
    </citation>
    <scope>NUCLEOTIDE SEQUENCE [LARGE SCALE GENOMIC DNA]</scope>
    <source>
        <strain evidence="14">UoL-UT</strain>
    </source>
</reference>
<evidence type="ECO:0000256" key="8">
    <source>
        <dbReference type="ARBA" id="ARBA00023170"/>
    </source>
</evidence>
<accession>A0A443SWK3</accession>
<gene>
    <name evidence="14" type="ORF">B4U80_07796</name>
</gene>
<keyword evidence="15" id="KW-1185">Reference proteome</keyword>
<proteinExistence type="inferred from homology"/>
<dbReference type="SUPFAM" id="SSF81321">
    <property type="entry name" value="Family A G protein-coupled receptor-like"/>
    <property type="match status" value="1"/>
</dbReference>
<feature type="transmembrane region" description="Helical" evidence="12">
    <location>
        <begin position="347"/>
        <end position="370"/>
    </location>
</feature>
<dbReference type="InterPro" id="IPR000276">
    <property type="entry name" value="GPCR_Rhodpsn"/>
</dbReference>
<feature type="transmembrane region" description="Helical" evidence="12">
    <location>
        <begin position="122"/>
        <end position="143"/>
    </location>
</feature>
<feature type="transmembrane region" description="Helical" evidence="12">
    <location>
        <begin position="41"/>
        <end position="72"/>
    </location>
</feature>
<dbReference type="PROSITE" id="PS00237">
    <property type="entry name" value="G_PROTEIN_RECEP_F1_1"/>
    <property type="match status" value="1"/>
</dbReference>
<sequence>MVVNARNPVKFNIGFSEDILSRVYTLLPVRELISHYFTSDIMLTALLLIGVILGVLIILFTTISNILVIYAVLTYPPLKKSQNLLLISLALADISCAVLVMPVNVYWNLVGDWPFNSAFCKFHLSSDSTLCTASVLNLVAIALDRYWAIFDPIKYTYRRTTKFIVLMALFAWILAIIIVVLPAIGFQFWFKWPADICDFPVGFILYLTTGQFIAPLIIMSIIYFMIYLAIKKKMRTRKNKCVNMVFVHSSNDGKSSGSQETAIESTMEEISLEVSENTRQQTINNDVSIKYPQFIKEKQKISIARERKAVKVLGIVVGVFVVCWLPFFVLDNIYYFWPQLEEQVPYIITNIIYWLGYVNSTCNPIIYTIFNRDFRKAFKKILRIKR</sequence>
<dbReference type="InterPro" id="IPR017452">
    <property type="entry name" value="GPCR_Rhodpsn_7TM"/>
</dbReference>
<evidence type="ECO:0000256" key="1">
    <source>
        <dbReference type="ARBA" id="ARBA00004651"/>
    </source>
</evidence>
<feature type="transmembrane region" description="Helical" evidence="12">
    <location>
        <begin position="84"/>
        <end position="107"/>
    </location>
</feature>
<evidence type="ECO:0000256" key="4">
    <source>
        <dbReference type="ARBA" id="ARBA00022692"/>
    </source>
</evidence>
<comment type="similarity">
    <text evidence="2 11">Belongs to the G-protein coupled receptor 1 family.</text>
</comment>
<evidence type="ECO:0000256" key="10">
    <source>
        <dbReference type="ARBA" id="ARBA00023224"/>
    </source>
</evidence>
<evidence type="ECO:0000259" key="13">
    <source>
        <dbReference type="PROSITE" id="PS50262"/>
    </source>
</evidence>
<dbReference type="PRINTS" id="PR00237">
    <property type="entry name" value="GPCRRHODOPSN"/>
</dbReference>
<dbReference type="Gene3D" id="1.20.1070.10">
    <property type="entry name" value="Rhodopsin 7-helix transmembrane proteins"/>
    <property type="match status" value="1"/>
</dbReference>
<keyword evidence="10 11" id="KW-0807">Transducer</keyword>
<dbReference type="GO" id="GO:0004930">
    <property type="term" value="F:G protein-coupled receptor activity"/>
    <property type="evidence" value="ECO:0007669"/>
    <property type="project" value="UniProtKB-KW"/>
</dbReference>
<evidence type="ECO:0000256" key="11">
    <source>
        <dbReference type="RuleBase" id="RU000688"/>
    </source>
</evidence>
<protein>
    <submittedName>
        <fullName evidence="14">G-protein coupled receptor-like protein</fullName>
    </submittedName>
</protein>
<keyword evidence="6 11" id="KW-0297">G-protein coupled receptor</keyword>
<dbReference type="PROSITE" id="PS50262">
    <property type="entry name" value="G_PROTEIN_RECEP_F1_2"/>
    <property type="match status" value="1"/>
</dbReference>
<dbReference type="AlphaFoldDB" id="A0A443SWK3"/>
<feature type="transmembrane region" description="Helical" evidence="12">
    <location>
        <begin position="204"/>
        <end position="230"/>
    </location>
</feature>
<organism evidence="14 15">
    <name type="scientific">Leptotrombidium deliense</name>
    <dbReference type="NCBI Taxonomy" id="299467"/>
    <lineage>
        <taxon>Eukaryota</taxon>
        <taxon>Metazoa</taxon>
        <taxon>Ecdysozoa</taxon>
        <taxon>Arthropoda</taxon>
        <taxon>Chelicerata</taxon>
        <taxon>Arachnida</taxon>
        <taxon>Acari</taxon>
        <taxon>Acariformes</taxon>
        <taxon>Trombidiformes</taxon>
        <taxon>Prostigmata</taxon>
        <taxon>Anystina</taxon>
        <taxon>Parasitengona</taxon>
        <taxon>Trombiculoidea</taxon>
        <taxon>Trombiculidae</taxon>
        <taxon>Leptotrombidium</taxon>
    </lineage>
</organism>
<evidence type="ECO:0000256" key="9">
    <source>
        <dbReference type="ARBA" id="ARBA00023180"/>
    </source>
</evidence>
<evidence type="ECO:0000256" key="12">
    <source>
        <dbReference type="SAM" id="Phobius"/>
    </source>
</evidence>
<evidence type="ECO:0000313" key="15">
    <source>
        <dbReference type="Proteomes" id="UP000288716"/>
    </source>
</evidence>
<feature type="transmembrane region" description="Helical" evidence="12">
    <location>
        <begin position="309"/>
        <end position="327"/>
    </location>
</feature>
<dbReference type="PANTHER" id="PTHR24248:SF174">
    <property type="entry name" value="TYRAMINE_OCTOPAMINE RECEPTOR"/>
    <property type="match status" value="1"/>
</dbReference>
<dbReference type="Proteomes" id="UP000288716">
    <property type="component" value="Unassembled WGS sequence"/>
</dbReference>
<dbReference type="EMBL" id="NCKV01000035">
    <property type="protein sequence ID" value="RWS31886.1"/>
    <property type="molecule type" value="Genomic_DNA"/>
</dbReference>
<keyword evidence="9" id="KW-0325">Glycoprotein</keyword>
<comment type="subcellular location">
    <subcellularLocation>
        <location evidence="1">Cell membrane</location>
        <topology evidence="1">Multi-pass membrane protein</topology>
    </subcellularLocation>
</comment>
<comment type="caution">
    <text evidence="14">The sequence shown here is derived from an EMBL/GenBank/DDBJ whole genome shotgun (WGS) entry which is preliminary data.</text>
</comment>
<keyword evidence="5 12" id="KW-1133">Transmembrane helix</keyword>
<keyword evidence="7 12" id="KW-0472">Membrane</keyword>
<feature type="domain" description="G-protein coupled receptors family 1 profile" evidence="13">
    <location>
        <begin position="64"/>
        <end position="367"/>
    </location>
</feature>
<evidence type="ECO:0000256" key="5">
    <source>
        <dbReference type="ARBA" id="ARBA00022989"/>
    </source>
</evidence>
<keyword evidence="4 11" id="KW-0812">Transmembrane</keyword>
<keyword evidence="8 11" id="KW-0675">Receptor</keyword>
<name>A0A443SWK3_9ACAR</name>